<comment type="caution">
    <text evidence="2">The sequence shown here is derived from an EMBL/GenBank/DDBJ whole genome shotgun (WGS) entry which is preliminary data.</text>
</comment>
<dbReference type="PANTHER" id="PTHR34047:SF8">
    <property type="entry name" value="PROTEIN YKFC"/>
    <property type="match status" value="1"/>
</dbReference>
<dbReference type="InterPro" id="IPR051083">
    <property type="entry name" value="GrpII_Intron_Splice-Mob/Def"/>
</dbReference>
<sequence>MRNPENVLISLTKHSNQKDYKYERLYRLLYNEELYLTAYQNIYSNDGSMTKGTDKQTVDGMSIERIRKIIVSLKDESYQPKPARRTYIPKKNGKMRPLGIPSFEDKLLQEVIRMILEAIYEGHFENTSHGFRPNRSCHTALNEIQKTFTGVKWFIEGDIKGFFDNINHATLIGILRERINDERFLRLVRKFLNAGYIENWTFHNTYSGTPQGNLCRARHKPPYDEIDVMPRYVQYS</sequence>
<dbReference type="InterPro" id="IPR043502">
    <property type="entry name" value="DNA/RNA_pol_sf"/>
</dbReference>
<dbReference type="EMBL" id="WWVQ01000007">
    <property type="protein sequence ID" value="MZL32405.1"/>
    <property type="molecule type" value="Genomic_DNA"/>
</dbReference>
<evidence type="ECO:0000313" key="3">
    <source>
        <dbReference type="Proteomes" id="UP000477285"/>
    </source>
</evidence>
<accession>A0A6L8SZF0</accession>
<reference evidence="2 3" key="1">
    <citation type="journal article" date="2019" name="Nat. Med.">
        <title>A library of human gut bacterial isolates paired with longitudinal multiomics data enables mechanistic microbiome research.</title>
        <authorList>
            <person name="Poyet M."/>
            <person name="Groussin M."/>
            <person name="Gibbons S.M."/>
            <person name="Avila-Pacheco J."/>
            <person name="Jiang X."/>
            <person name="Kearney S.M."/>
            <person name="Perrotta A.R."/>
            <person name="Berdy B."/>
            <person name="Zhao S."/>
            <person name="Lieberman T.D."/>
            <person name="Swanson P.K."/>
            <person name="Smith M."/>
            <person name="Roesemann S."/>
            <person name="Alexander J.E."/>
            <person name="Rich S.A."/>
            <person name="Livny J."/>
            <person name="Vlamakis H."/>
            <person name="Clish C."/>
            <person name="Bullock K."/>
            <person name="Deik A."/>
            <person name="Scott J."/>
            <person name="Pierce K.A."/>
            <person name="Xavier R.J."/>
            <person name="Alm E.J."/>
        </authorList>
    </citation>
    <scope>NUCLEOTIDE SEQUENCE [LARGE SCALE GENOMIC DNA]</scope>
    <source>
        <strain evidence="2 3">BIOML-A1</strain>
    </source>
</reference>
<dbReference type="PANTHER" id="PTHR34047">
    <property type="entry name" value="NUCLEAR INTRON MATURASE 1, MITOCHONDRIAL-RELATED"/>
    <property type="match status" value="1"/>
</dbReference>
<gene>
    <name evidence="2" type="ORF">GT728_04125</name>
</gene>
<dbReference type="AlphaFoldDB" id="A0A6L8SZF0"/>
<protein>
    <recommendedName>
        <fullName evidence="1">Reverse transcriptase domain-containing protein</fullName>
    </recommendedName>
</protein>
<dbReference type="InterPro" id="IPR000477">
    <property type="entry name" value="RT_dom"/>
</dbReference>
<evidence type="ECO:0000313" key="2">
    <source>
        <dbReference type="EMBL" id="MZL32405.1"/>
    </source>
</evidence>
<dbReference type="Proteomes" id="UP000477285">
    <property type="component" value="Unassembled WGS sequence"/>
</dbReference>
<dbReference type="SUPFAM" id="SSF56672">
    <property type="entry name" value="DNA/RNA polymerases"/>
    <property type="match status" value="1"/>
</dbReference>
<evidence type="ECO:0000259" key="1">
    <source>
        <dbReference type="PROSITE" id="PS50878"/>
    </source>
</evidence>
<proteinExistence type="predicted"/>
<dbReference type="CDD" id="cd01651">
    <property type="entry name" value="RT_G2_intron"/>
    <property type="match status" value="1"/>
</dbReference>
<organism evidence="2 3">
    <name type="scientific">Blautia wexlerae</name>
    <dbReference type="NCBI Taxonomy" id="418240"/>
    <lineage>
        <taxon>Bacteria</taxon>
        <taxon>Bacillati</taxon>
        <taxon>Bacillota</taxon>
        <taxon>Clostridia</taxon>
        <taxon>Lachnospirales</taxon>
        <taxon>Lachnospiraceae</taxon>
        <taxon>Blautia</taxon>
    </lineage>
</organism>
<feature type="domain" description="Reverse transcriptase" evidence="1">
    <location>
        <begin position="69"/>
        <end position="236"/>
    </location>
</feature>
<dbReference type="Pfam" id="PF00078">
    <property type="entry name" value="RVT_1"/>
    <property type="match status" value="1"/>
</dbReference>
<dbReference type="PROSITE" id="PS50878">
    <property type="entry name" value="RT_POL"/>
    <property type="match status" value="1"/>
</dbReference>
<name>A0A6L8SZF0_9FIRM</name>